<evidence type="ECO:0000313" key="2">
    <source>
        <dbReference type="Proteomes" id="UP000002289"/>
    </source>
</evidence>
<keyword evidence="2" id="KW-1185">Reference proteome</keyword>
<organism evidence="1 2">
    <name type="scientific">Burkholderia phage phi644-2</name>
    <dbReference type="NCBI Taxonomy" id="2881400"/>
    <lineage>
        <taxon>Viruses</taxon>
        <taxon>Duplodnaviria</taxon>
        <taxon>Heunggongvirae</taxon>
        <taxon>Uroviricota</taxon>
        <taxon>Caudoviricetes</taxon>
        <taxon>Stanholtvirus</taxon>
        <taxon>Stanholtvirus sv6442</taxon>
    </lineage>
</organism>
<reference evidence="1" key="1">
    <citation type="submission" date="2007-06" db="EMBL/GenBank/DDBJ databases">
        <authorList>
            <person name="DeShazer D."/>
            <person name="Ronning C.M."/>
            <person name="Brinkac L."/>
            <person name="Nierman W.C."/>
        </authorList>
    </citation>
    <scope>NUCLEOTIDE SEQUENCE</scope>
</reference>
<dbReference type="Proteomes" id="UP000002289">
    <property type="component" value="Segment"/>
</dbReference>
<dbReference type="EMBL" id="CP000625">
    <property type="protein sequence ID" value="ABO60801.1"/>
    <property type="molecule type" value="Genomic_DNA"/>
</dbReference>
<name>A4JX07_9CAUD</name>
<dbReference type="KEGG" id="vg:4960596"/>
<accession>A4JX07</accession>
<dbReference type="Gene3D" id="4.10.410.40">
    <property type="match status" value="1"/>
</dbReference>
<sequence length="198" mass="21732">MSTSCRTTIRRTQDFSASAWNCRSSFDLHHDDSFGPPRAGLFICEGLMAERSKRIRSQGTKVEVSKVPSYDLDANDITFVDLNTTTKQIQWQGGQSEEIDATTFASEQKESELGLGDPGEFSVQGNYSSDDEGQLILRAAHSTKAKHVLRVTFSDKSQFLMIGMVRQYSWSGGVNAIISSSYSIRLSGAPKIVPPPAA</sequence>
<protein>
    <submittedName>
        <fullName evidence="1">Gp12</fullName>
    </submittedName>
</protein>
<dbReference type="GeneID" id="4960596"/>
<dbReference type="OrthoDB" id="17214at10239"/>
<dbReference type="RefSeq" id="YP_001111091.1">
    <property type="nucleotide sequence ID" value="NC_009235.2"/>
</dbReference>
<gene>
    <name evidence="1" type="ORF">BPSphi6442_0012</name>
</gene>
<evidence type="ECO:0000313" key="1">
    <source>
        <dbReference type="EMBL" id="ABO60801.1"/>
    </source>
</evidence>
<proteinExistence type="predicted"/>